<reference evidence="1 2" key="1">
    <citation type="journal article" date="2013" name="Nature">
        <title>Insights into bilaterian evolution from three spiralian genomes.</title>
        <authorList>
            <person name="Simakov O."/>
            <person name="Marletaz F."/>
            <person name="Cho S.J."/>
            <person name="Edsinger-Gonzales E."/>
            <person name="Havlak P."/>
            <person name="Hellsten U."/>
            <person name="Kuo D.H."/>
            <person name="Larsson T."/>
            <person name="Lv J."/>
            <person name="Arendt D."/>
            <person name="Savage R."/>
            <person name="Osoegawa K."/>
            <person name="de Jong P."/>
            <person name="Grimwood J."/>
            <person name="Chapman J.A."/>
            <person name="Shapiro H."/>
            <person name="Aerts A."/>
            <person name="Otillar R.P."/>
            <person name="Terry A.Y."/>
            <person name="Boore J.L."/>
            <person name="Grigoriev I.V."/>
            <person name="Lindberg D.R."/>
            <person name="Seaver E.C."/>
            <person name="Weisblat D.A."/>
            <person name="Putnam N.H."/>
            <person name="Rokhsar D.S."/>
        </authorList>
    </citation>
    <scope>NUCLEOTIDE SEQUENCE [LARGE SCALE GENOMIC DNA]</scope>
</reference>
<evidence type="ECO:0000313" key="2">
    <source>
        <dbReference type="Proteomes" id="UP000030746"/>
    </source>
</evidence>
<dbReference type="GeneID" id="20243971"/>
<dbReference type="RefSeq" id="XP_009056148.1">
    <property type="nucleotide sequence ID" value="XM_009057900.1"/>
</dbReference>
<keyword evidence="2" id="KW-1185">Reference proteome</keyword>
<evidence type="ECO:0000313" key="1">
    <source>
        <dbReference type="EMBL" id="ESO93164.1"/>
    </source>
</evidence>
<proteinExistence type="predicted"/>
<dbReference type="Proteomes" id="UP000030746">
    <property type="component" value="Unassembled WGS sequence"/>
</dbReference>
<gene>
    <name evidence="1" type="ORF">LOTGIDRAFT_176748</name>
</gene>
<sequence length="105" mass="12557">MPVKLSLTYYASRRIFSFDADFQLVRRRSAGLEWNKPKHNGHFFLDQKSVDAHLEKYTQDTSTGNERPILLRILSILGLKKRSKTIYLLVRKFNIMYKLKTRWNH</sequence>
<dbReference type="KEGG" id="lgi:LOTGIDRAFT_176748"/>
<dbReference type="HOGENOM" id="CLU_2239644_0_0_1"/>
<accession>V4BVU4</accession>
<dbReference type="OrthoDB" id="10063408at2759"/>
<organism evidence="1 2">
    <name type="scientific">Lottia gigantea</name>
    <name type="common">Giant owl limpet</name>
    <dbReference type="NCBI Taxonomy" id="225164"/>
    <lineage>
        <taxon>Eukaryota</taxon>
        <taxon>Metazoa</taxon>
        <taxon>Spiralia</taxon>
        <taxon>Lophotrochozoa</taxon>
        <taxon>Mollusca</taxon>
        <taxon>Gastropoda</taxon>
        <taxon>Patellogastropoda</taxon>
        <taxon>Lottioidea</taxon>
        <taxon>Lottiidae</taxon>
        <taxon>Lottia</taxon>
    </lineage>
</organism>
<name>V4BVU4_LOTGI</name>
<protein>
    <submittedName>
        <fullName evidence="1">Uncharacterized protein</fullName>
    </submittedName>
</protein>
<dbReference type="CTD" id="20243971"/>
<dbReference type="AlphaFoldDB" id="V4BVU4"/>
<dbReference type="EMBL" id="KB201965">
    <property type="protein sequence ID" value="ESO93164.1"/>
    <property type="molecule type" value="Genomic_DNA"/>
</dbReference>